<dbReference type="InterPro" id="IPR001910">
    <property type="entry name" value="Inosine/uridine_hydrolase_dom"/>
</dbReference>
<proteinExistence type="predicted"/>
<dbReference type="RefSeq" id="WP_194423449.1">
    <property type="nucleotide sequence ID" value="NZ_BAAAPT010000001.1"/>
</dbReference>
<name>A0ABU5N3U0_9MICO</name>
<dbReference type="InterPro" id="IPR023186">
    <property type="entry name" value="IUNH"/>
</dbReference>
<evidence type="ECO:0000313" key="5">
    <source>
        <dbReference type="Proteomes" id="UP001291912"/>
    </source>
</evidence>
<dbReference type="SUPFAM" id="SSF53590">
    <property type="entry name" value="Nucleoside hydrolase"/>
    <property type="match status" value="1"/>
</dbReference>
<keyword evidence="1 4" id="KW-0378">Hydrolase</keyword>
<keyword evidence="5" id="KW-1185">Reference proteome</keyword>
<dbReference type="Proteomes" id="UP001291912">
    <property type="component" value="Unassembled WGS sequence"/>
</dbReference>
<dbReference type="Pfam" id="PF01156">
    <property type="entry name" value="IU_nuc_hydro"/>
    <property type="match status" value="1"/>
</dbReference>
<evidence type="ECO:0000256" key="1">
    <source>
        <dbReference type="ARBA" id="ARBA00022801"/>
    </source>
</evidence>
<evidence type="ECO:0000256" key="2">
    <source>
        <dbReference type="ARBA" id="ARBA00023295"/>
    </source>
</evidence>
<dbReference type="InterPro" id="IPR036452">
    <property type="entry name" value="Ribo_hydro-like"/>
</dbReference>
<gene>
    <name evidence="4" type="ORF">R2Q92_02865</name>
</gene>
<evidence type="ECO:0000313" key="4">
    <source>
        <dbReference type="EMBL" id="MDZ8160760.1"/>
    </source>
</evidence>
<comment type="caution">
    <text evidence="4">The sequence shown here is derived from an EMBL/GenBank/DDBJ whole genome shotgun (WGS) entry which is preliminary data.</text>
</comment>
<dbReference type="Gene3D" id="3.90.245.10">
    <property type="entry name" value="Ribonucleoside hydrolase-like"/>
    <property type="match status" value="1"/>
</dbReference>
<dbReference type="GO" id="GO:0016787">
    <property type="term" value="F:hydrolase activity"/>
    <property type="evidence" value="ECO:0007669"/>
    <property type="project" value="UniProtKB-KW"/>
</dbReference>
<accession>A0ABU5N3U0</accession>
<evidence type="ECO:0000259" key="3">
    <source>
        <dbReference type="Pfam" id="PF01156"/>
    </source>
</evidence>
<keyword evidence="2" id="KW-0326">Glycosidase</keyword>
<sequence>MNVPATASAPVFLDCDTGVDDSLALAYLVSSPAVRLVGVGTVSGNTSSEQAARNSLDLLALLGAAEVPVAIGARDHLAKAYDGGVPHIHGQNGVGGVDLPPSPHEPVEVSAARLLIEMSHEHTGDLHIVAIGPLTNLALALREDPTLPSRIRAVTIMGGAARAPGNITAVAEANIGNDPEAAAAVVEAGWDLTIVPLDVTMENVLHEEDRLALLASDVPAARALGEILDHYFDFYLPTYGTRSSALHDPLAAAVAAGGVTPTVAPRVPVVVDTTDGPGRGQTVVDLRGQRLGAVDHPGVRTRVVLATDRQLGPHLLEVITAPTRRAVPVEG</sequence>
<dbReference type="PANTHER" id="PTHR12304">
    <property type="entry name" value="INOSINE-URIDINE PREFERRING NUCLEOSIDE HYDROLASE"/>
    <property type="match status" value="1"/>
</dbReference>
<organism evidence="4 5">
    <name type="scientific">Microbacterium aquimaris</name>
    <dbReference type="NCBI Taxonomy" id="459816"/>
    <lineage>
        <taxon>Bacteria</taxon>
        <taxon>Bacillati</taxon>
        <taxon>Actinomycetota</taxon>
        <taxon>Actinomycetes</taxon>
        <taxon>Micrococcales</taxon>
        <taxon>Microbacteriaceae</taxon>
        <taxon>Microbacterium</taxon>
    </lineage>
</organism>
<dbReference type="EMBL" id="JAWJYN010000001">
    <property type="protein sequence ID" value="MDZ8160760.1"/>
    <property type="molecule type" value="Genomic_DNA"/>
</dbReference>
<dbReference type="PANTHER" id="PTHR12304:SF4">
    <property type="entry name" value="URIDINE NUCLEOSIDASE"/>
    <property type="match status" value="1"/>
</dbReference>
<reference evidence="4 5" key="1">
    <citation type="submission" date="2023-10" db="EMBL/GenBank/DDBJ databases">
        <title>Microbacterium xanthum sp. nov., isolated from seaweed.</title>
        <authorList>
            <person name="Lee S.D."/>
        </authorList>
    </citation>
    <scope>NUCLEOTIDE SEQUENCE [LARGE SCALE GENOMIC DNA]</scope>
    <source>
        <strain evidence="4 5">KCTC 19124</strain>
    </source>
</reference>
<feature type="domain" description="Inosine/uridine-preferring nucleoside hydrolase" evidence="3">
    <location>
        <begin position="11"/>
        <end position="309"/>
    </location>
</feature>
<protein>
    <submittedName>
        <fullName evidence="4">Nucleoside hydrolase</fullName>
    </submittedName>
</protein>